<feature type="binding site" evidence="12">
    <location>
        <position position="431"/>
    </location>
    <ligand>
        <name>ATP</name>
        <dbReference type="ChEBI" id="CHEBI:30616"/>
    </ligand>
</feature>
<dbReference type="InterPro" id="IPR053477">
    <property type="entry name" value="tRNA_Cytidine_AcTrnsfr"/>
</dbReference>
<evidence type="ECO:0000313" key="17">
    <source>
        <dbReference type="Proteomes" id="UP000011612"/>
    </source>
</evidence>
<evidence type="ECO:0000256" key="6">
    <source>
        <dbReference type="ARBA" id="ARBA00022840"/>
    </source>
</evidence>
<name>M0HHB4_HALEO</name>
<keyword evidence="5 12" id="KW-0547">Nucleotide-binding</keyword>
<proteinExistence type="inferred from homology"/>
<feature type="binding site" evidence="12">
    <location>
        <position position="260"/>
    </location>
    <ligand>
        <name>ATP</name>
        <dbReference type="ChEBI" id="CHEBI:30616"/>
    </ligand>
</feature>
<keyword evidence="17" id="KW-1185">Reference proteome</keyword>
<dbReference type="EC" id="2.3.1.193" evidence="12"/>
<keyword evidence="2 12" id="KW-0820">tRNA-binding</keyword>
<evidence type="ECO:0000259" key="13">
    <source>
        <dbReference type="Pfam" id="PF05127"/>
    </source>
</evidence>
<organism evidence="16 17">
    <name type="scientific">Haloferax elongans ATCC BAA-1513</name>
    <dbReference type="NCBI Taxonomy" id="1230453"/>
    <lineage>
        <taxon>Archaea</taxon>
        <taxon>Methanobacteriati</taxon>
        <taxon>Methanobacteriota</taxon>
        <taxon>Stenosarchaea group</taxon>
        <taxon>Halobacteria</taxon>
        <taxon>Halobacteriales</taxon>
        <taxon>Haloferacaceae</taxon>
        <taxon>Haloferax</taxon>
    </lineage>
</organism>
<dbReference type="Proteomes" id="UP000011612">
    <property type="component" value="Unassembled WGS sequence"/>
</dbReference>
<evidence type="ECO:0000313" key="16">
    <source>
        <dbReference type="EMBL" id="ELZ83112.1"/>
    </source>
</evidence>
<dbReference type="STRING" id="1230453.C453_13941"/>
<comment type="caution">
    <text evidence="12">Lacks conserved residue(s) required for the propagation of feature annotation.</text>
</comment>
<dbReference type="InterPro" id="IPR013562">
    <property type="entry name" value="TmcA/NAT10_N"/>
</dbReference>
<evidence type="ECO:0000256" key="4">
    <source>
        <dbReference type="ARBA" id="ARBA00022694"/>
    </source>
</evidence>
<dbReference type="PATRIC" id="fig|1230453.4.peg.2766"/>
<dbReference type="InterPro" id="IPR032672">
    <property type="entry name" value="TmcA/NAT10/Kre33"/>
</dbReference>
<dbReference type="Pfam" id="PF08351">
    <property type="entry name" value="TmcA_N"/>
    <property type="match status" value="1"/>
</dbReference>
<feature type="domain" description="N-acetyltransferase" evidence="15">
    <location>
        <begin position="488"/>
        <end position="600"/>
    </location>
</feature>
<keyword evidence="6 12" id="KW-0067">ATP-binding</keyword>
<evidence type="ECO:0000256" key="5">
    <source>
        <dbReference type="ARBA" id="ARBA00022741"/>
    </source>
</evidence>
<feature type="domain" description="TmcA/NAT10 N-terminal" evidence="14">
    <location>
        <begin position="69"/>
        <end position="215"/>
    </location>
</feature>
<evidence type="ECO:0000256" key="1">
    <source>
        <dbReference type="ARBA" id="ARBA00022490"/>
    </source>
</evidence>
<comment type="catalytic activity">
    <reaction evidence="11">
        <text>a cytidine in mRNA + acetyl-CoA + ATP + H2O = an N(4)-acetylcytidine in mRNA + ADP + phosphate + CoA + H(+)</text>
        <dbReference type="Rhea" id="RHEA:58480"/>
        <dbReference type="Rhea" id="RHEA-COMP:15145"/>
        <dbReference type="Rhea" id="RHEA-COMP:15146"/>
        <dbReference type="ChEBI" id="CHEBI:15377"/>
        <dbReference type="ChEBI" id="CHEBI:15378"/>
        <dbReference type="ChEBI" id="CHEBI:30616"/>
        <dbReference type="ChEBI" id="CHEBI:43474"/>
        <dbReference type="ChEBI" id="CHEBI:57287"/>
        <dbReference type="ChEBI" id="CHEBI:57288"/>
        <dbReference type="ChEBI" id="CHEBI:74900"/>
        <dbReference type="ChEBI" id="CHEBI:82748"/>
        <dbReference type="ChEBI" id="CHEBI:456216"/>
    </reaction>
</comment>
<dbReference type="Gene3D" id="3.40.630.30">
    <property type="match status" value="1"/>
</dbReference>
<dbReference type="GO" id="GO:0002101">
    <property type="term" value="P:tRNA wobble cytosine modification"/>
    <property type="evidence" value="ECO:0007669"/>
    <property type="project" value="UniProtKB-UniRule"/>
</dbReference>
<keyword evidence="4 12" id="KW-0819">tRNA processing</keyword>
<dbReference type="GO" id="GO:1904812">
    <property type="term" value="P:rRNA acetylation involved in maturation of SSU-rRNA"/>
    <property type="evidence" value="ECO:0007669"/>
    <property type="project" value="TreeGrafter"/>
</dbReference>
<evidence type="ECO:0000256" key="9">
    <source>
        <dbReference type="ARBA" id="ARBA00049883"/>
    </source>
</evidence>
<dbReference type="SUPFAM" id="SSF52540">
    <property type="entry name" value="P-loop containing nucleoside triphosphate hydrolases"/>
    <property type="match status" value="1"/>
</dbReference>
<evidence type="ECO:0000256" key="3">
    <source>
        <dbReference type="ARBA" id="ARBA00022679"/>
    </source>
</evidence>
<dbReference type="Pfam" id="PF13718">
    <property type="entry name" value="GNAT_acetyltr_2"/>
    <property type="match status" value="1"/>
</dbReference>
<feature type="binding site" evidence="12">
    <location>
        <begin position="577"/>
        <end position="579"/>
    </location>
    <ligand>
        <name>acetyl-CoA</name>
        <dbReference type="ChEBI" id="CHEBI:57288"/>
    </ligand>
</feature>
<comment type="catalytic activity">
    <reaction evidence="10">
        <text>a cytidine in RNA + acetyl-CoA + ATP + H2O = an N(4)-acetylcytidine in RNA + ADP + phosphate + CoA + H(+)</text>
        <dbReference type="Rhea" id="RHEA:82211"/>
        <dbReference type="Rhea" id="RHEA-COMP:15704"/>
        <dbReference type="Rhea" id="RHEA-COMP:19834"/>
        <dbReference type="ChEBI" id="CHEBI:15377"/>
        <dbReference type="ChEBI" id="CHEBI:15378"/>
        <dbReference type="ChEBI" id="CHEBI:30616"/>
        <dbReference type="ChEBI" id="CHEBI:43474"/>
        <dbReference type="ChEBI" id="CHEBI:57287"/>
        <dbReference type="ChEBI" id="CHEBI:57288"/>
        <dbReference type="ChEBI" id="CHEBI:74900"/>
        <dbReference type="ChEBI" id="CHEBI:82748"/>
        <dbReference type="ChEBI" id="CHEBI:456216"/>
    </reaction>
</comment>
<dbReference type="InterPro" id="IPR007807">
    <property type="entry name" value="TcmA/NAT10_helicase"/>
</dbReference>
<dbReference type="PANTHER" id="PTHR10925">
    <property type="entry name" value="N-ACETYLTRANSFERASE 10"/>
    <property type="match status" value="1"/>
</dbReference>
<feature type="domain" description="TcmA/NAT10 helicase" evidence="13">
    <location>
        <begin position="278"/>
        <end position="449"/>
    </location>
</feature>
<evidence type="ECO:0000256" key="7">
    <source>
        <dbReference type="ARBA" id="ARBA00022884"/>
    </source>
</evidence>
<dbReference type="EMBL" id="AOLK01000021">
    <property type="protein sequence ID" value="ELZ83112.1"/>
    <property type="molecule type" value="Genomic_DNA"/>
</dbReference>
<evidence type="ECO:0000256" key="12">
    <source>
        <dbReference type="HAMAP-Rule" id="MF_01886"/>
    </source>
</evidence>
<evidence type="ECO:0000259" key="15">
    <source>
        <dbReference type="Pfam" id="PF13718"/>
    </source>
</evidence>
<dbReference type="GO" id="GO:0005737">
    <property type="term" value="C:cytoplasm"/>
    <property type="evidence" value="ECO:0007669"/>
    <property type="project" value="UniProtKB-SubCell"/>
</dbReference>
<evidence type="ECO:0000256" key="11">
    <source>
        <dbReference type="ARBA" id="ARBA00049914"/>
    </source>
</evidence>
<evidence type="ECO:0000256" key="10">
    <source>
        <dbReference type="ARBA" id="ARBA00049889"/>
    </source>
</evidence>
<dbReference type="NCBIfam" id="NF041296">
    <property type="entry name" value="RNAactase_tcmA_Halo"/>
    <property type="match status" value="1"/>
</dbReference>
<dbReference type="GO" id="GO:0051392">
    <property type="term" value="F:tRNA cytidine N4-acetyltransferase activity"/>
    <property type="evidence" value="ECO:0007669"/>
    <property type="project" value="UniProtKB-UniRule"/>
</dbReference>
<comment type="catalytic activity">
    <reaction evidence="12">
        <text>cytidine(34) in elongator tRNA(Met) + acetyl-CoA + ATP + H2O = N(4)-acetylcytidine(34) in elongator tRNA(Met) + ADP + phosphate + CoA + H(+)</text>
        <dbReference type="Rhea" id="RHEA:43788"/>
        <dbReference type="Rhea" id="RHEA-COMP:10693"/>
        <dbReference type="Rhea" id="RHEA-COMP:10694"/>
        <dbReference type="ChEBI" id="CHEBI:15377"/>
        <dbReference type="ChEBI" id="CHEBI:15378"/>
        <dbReference type="ChEBI" id="CHEBI:30616"/>
        <dbReference type="ChEBI" id="CHEBI:43474"/>
        <dbReference type="ChEBI" id="CHEBI:57287"/>
        <dbReference type="ChEBI" id="CHEBI:57288"/>
        <dbReference type="ChEBI" id="CHEBI:74900"/>
        <dbReference type="ChEBI" id="CHEBI:82748"/>
        <dbReference type="ChEBI" id="CHEBI:456216"/>
        <dbReference type="EC" id="2.3.1.193"/>
    </reaction>
</comment>
<dbReference type="GO" id="GO:0005524">
    <property type="term" value="F:ATP binding"/>
    <property type="evidence" value="ECO:0007669"/>
    <property type="project" value="UniProtKB-UniRule"/>
</dbReference>
<dbReference type="SUPFAM" id="SSF55729">
    <property type="entry name" value="Acyl-CoA N-acyltransferases (Nat)"/>
    <property type="match status" value="1"/>
</dbReference>
<gene>
    <name evidence="12" type="primary">tmcA</name>
    <name evidence="16" type="ORF">C453_13941</name>
</gene>
<reference evidence="16 17" key="1">
    <citation type="journal article" date="2014" name="PLoS Genet.">
        <title>Phylogenetically driven sequencing of extremely halophilic archaea reveals strategies for static and dynamic osmo-response.</title>
        <authorList>
            <person name="Becker E.A."/>
            <person name="Seitzer P.M."/>
            <person name="Tritt A."/>
            <person name="Larsen D."/>
            <person name="Krusor M."/>
            <person name="Yao A.I."/>
            <person name="Wu D."/>
            <person name="Madern D."/>
            <person name="Eisen J.A."/>
            <person name="Darling A.E."/>
            <person name="Facciotti M.T."/>
        </authorList>
    </citation>
    <scope>NUCLEOTIDE SEQUENCE [LARGE SCALE GENOMIC DNA]</scope>
    <source>
        <strain evidence="16 17">ATCC BAA-1513</strain>
    </source>
</reference>
<dbReference type="GO" id="GO:0000049">
    <property type="term" value="F:tRNA binding"/>
    <property type="evidence" value="ECO:0007669"/>
    <property type="project" value="UniProtKB-UniRule"/>
</dbReference>
<dbReference type="InterPro" id="IPR027417">
    <property type="entry name" value="P-loop_NTPase"/>
</dbReference>
<evidence type="ECO:0000256" key="8">
    <source>
        <dbReference type="ARBA" id="ARBA00023315"/>
    </source>
</evidence>
<dbReference type="AlphaFoldDB" id="M0HHB4"/>
<keyword evidence="3 12" id="KW-0808">Transferase</keyword>
<evidence type="ECO:0000256" key="2">
    <source>
        <dbReference type="ARBA" id="ARBA00022555"/>
    </source>
</evidence>
<comment type="subcellular location">
    <subcellularLocation>
        <location evidence="12">Cytoplasm</location>
    </subcellularLocation>
</comment>
<dbReference type="Pfam" id="PF05127">
    <property type="entry name" value="NAT10_TcmA_helicase"/>
    <property type="match status" value="1"/>
</dbReference>
<dbReference type="Gene3D" id="3.40.50.300">
    <property type="entry name" value="P-loop containing nucleotide triphosphate hydrolases"/>
    <property type="match status" value="1"/>
</dbReference>
<protein>
    <recommendedName>
        <fullName evidence="12">tRNA(Met) cytidine acetyltransferase TmcA</fullName>
        <ecNumber evidence="12">2.3.1.193</ecNumber>
    </recommendedName>
</protein>
<evidence type="ECO:0000259" key="14">
    <source>
        <dbReference type="Pfam" id="PF08351"/>
    </source>
</evidence>
<comment type="function">
    <text evidence="12">Catalyzes the formation of N(4)-acetylcytidine (ac(4)C) at the wobble position of tRNA(Met), by using acetyl-CoA as an acetyl donor and ATP (or GTP).</text>
</comment>
<dbReference type="InterPro" id="IPR024914">
    <property type="entry name" value="tRNA_acetyltr_TmcA"/>
</dbReference>
<dbReference type="PANTHER" id="PTHR10925:SF5">
    <property type="entry name" value="RNA CYTIDINE ACETYLTRANSFERASE"/>
    <property type="match status" value="1"/>
</dbReference>
<accession>M0HHB4</accession>
<comment type="catalytic activity">
    <reaction evidence="9">
        <text>a cytidine in tRNA + acetyl-CoA + ATP + H2O = an N(4)-acetylcytidine in tRNA + ADP + phosphate + CoA + H(+)</text>
        <dbReference type="Rhea" id="RHEA:53876"/>
        <dbReference type="Rhea" id="RHEA-COMP:13670"/>
        <dbReference type="Rhea" id="RHEA-COMP:13671"/>
        <dbReference type="ChEBI" id="CHEBI:15377"/>
        <dbReference type="ChEBI" id="CHEBI:15378"/>
        <dbReference type="ChEBI" id="CHEBI:30616"/>
        <dbReference type="ChEBI" id="CHEBI:43474"/>
        <dbReference type="ChEBI" id="CHEBI:57287"/>
        <dbReference type="ChEBI" id="CHEBI:57288"/>
        <dbReference type="ChEBI" id="CHEBI:74900"/>
        <dbReference type="ChEBI" id="CHEBI:82748"/>
        <dbReference type="ChEBI" id="CHEBI:456216"/>
    </reaction>
</comment>
<dbReference type="InterPro" id="IPR000182">
    <property type="entry name" value="GNAT_dom"/>
</dbReference>
<comment type="similarity">
    <text evidence="12">Belongs to the TmcA family.</text>
</comment>
<dbReference type="InterPro" id="IPR016181">
    <property type="entry name" value="Acyl_CoA_acyltransferase"/>
</dbReference>
<sequence>MRRVRTRGENHLVSVTSSTTGSRFFVAGTEGSEYVRGLSIRMTRSGDPSVSDSPAGTPDIEGLAAARRDEALATNQRRLVVISGERDSGIDAAFDVVRGADVPDDEVTFVTTREGFRFERIEPRHAANLLGTTRTVVVLDAHDDFSPNALGRVAGAIDGGGLLVLLTPSLDEWASTRNSFDERLAVPPATVEDVSGRFRTRLVSTLRDHPGVALVNLDTGTVERDGAYEQGITFDIPLPPVPRDRLFPRRAYEDCLTADQSDALAALEVLHEDDAAVVVEADRGRGKSSAAGLAAGSLAAEGRDVVVTAPGKRNAAEVFVRAERLLDDLGALSDGSADAFDLSARGSGRVRYVPPTEAGAEAGHETVLIVDEAAALPVRLLSSYLDAPAVAFCTTVRGYEGAGRGFSVRFRDRLDESSHEVTDVRLDHPIRYAVGDPVESWTFRALLLDARPPVEELIEDAAHSTVAYRRLTPDDLLADEHLLREAFGLLVLAHYRTEPDDLARLLDAPNLTLRALTFDDRVVSVALLAREGGLDAETRQHMYEGGRIRGNMLPDVFTSQLRDEQAGVPVGYRVMRIATHHAVRSRGLGSHLLSSIRNEFEDDADYLGVGFGATPELLSFWRDNGYRTVHLSTTRNDTSGEYSALMMHPLSDAGEALHDRHARWFLGRIGDVLTDALSDLDPDVARAALAAVDPEFEPSLSPYEWRVVVGASYGPGQYTSAPGAFKELALAHLTAPKNASLTKLEERLLVRKVLQARPWTPVAEELGFHSTAQCMRALGDAFEPLVNYYGTDVAAAERERYE</sequence>
<dbReference type="GO" id="GO:0106162">
    <property type="term" value="F:mRNA N-acetyltransferase activity"/>
    <property type="evidence" value="ECO:0007669"/>
    <property type="project" value="RHEA"/>
</dbReference>
<keyword evidence="8 12" id="KW-0012">Acyltransferase</keyword>
<dbReference type="GO" id="GO:0051391">
    <property type="term" value="P:tRNA acetylation"/>
    <property type="evidence" value="ECO:0007669"/>
    <property type="project" value="UniProtKB-UniRule"/>
</dbReference>
<dbReference type="GO" id="GO:1990883">
    <property type="term" value="F:18S rRNA cytidine N-acetyltransferase activity"/>
    <property type="evidence" value="ECO:0007669"/>
    <property type="project" value="TreeGrafter"/>
</dbReference>
<keyword evidence="7 12" id="KW-0694">RNA-binding</keyword>
<comment type="caution">
    <text evidence="16">The sequence shown here is derived from an EMBL/GenBank/DDBJ whole genome shotgun (WGS) entry which is preliminary data.</text>
</comment>
<dbReference type="HAMAP" id="MF_01886">
    <property type="entry name" value="tRNA_acetyltr_TmcA"/>
    <property type="match status" value="1"/>
</dbReference>
<dbReference type="Gene3D" id="3.40.50.11040">
    <property type="match status" value="1"/>
</dbReference>
<feature type="binding site" evidence="12">
    <location>
        <position position="616"/>
    </location>
    <ligand>
        <name>acetyl-CoA</name>
        <dbReference type="ChEBI" id="CHEBI:57288"/>
    </ligand>
</feature>
<keyword evidence="1 12" id="KW-0963">Cytoplasm</keyword>